<keyword evidence="1" id="KW-1185">Reference proteome</keyword>
<protein>
    <submittedName>
        <fullName evidence="2">Uncharacterized protein LOC113120457 isoform X1</fullName>
    </submittedName>
</protein>
<gene>
    <name evidence="2" type="primary">LOC113120457</name>
</gene>
<dbReference type="PANTHER" id="PTHR34488:SF1">
    <property type="entry name" value="SI:CH211-245H14.1-RELATED"/>
    <property type="match status" value="1"/>
</dbReference>
<dbReference type="AlphaFoldDB" id="A0A6P6RLU4"/>
<dbReference type="Proteomes" id="UP000515129">
    <property type="component" value="Chromosome 20"/>
</dbReference>
<sequence length="318" mass="35459">MSSTGSSWFPGGLALLNPNTWRSTNEKKGNLRALRQQIHALSHSSVLDDAGIDDPQILTLTREDLNELFPGLRNFQLRRTIMTLITDTVKDSLQHGPDTLAAALTRLMHQNNDAAVQDVLKESLCAFRQMEDQLKAAQASLKPYIEVLNGFTEAYARKEDWDKEGTSSRRTFSSSFPTNMNPPTIQIPSFEPTVRVHPLFCGRTLGTDKQILAQLKGVKESELSDCQLILAFSPVTSRAGIDAEEALKKIPADKPAVLVIMHHTFNPDYVCPSLNASSRVNIVEHVNVLFHDSRHGLLQCPANENAMRKLQSVLNRYM</sequence>
<dbReference type="OrthoDB" id="8446971at2759"/>
<organism evidence="1 2">
    <name type="scientific">Carassius auratus</name>
    <name type="common">Goldfish</name>
    <dbReference type="NCBI Taxonomy" id="7957"/>
    <lineage>
        <taxon>Eukaryota</taxon>
        <taxon>Metazoa</taxon>
        <taxon>Chordata</taxon>
        <taxon>Craniata</taxon>
        <taxon>Vertebrata</taxon>
        <taxon>Euteleostomi</taxon>
        <taxon>Actinopterygii</taxon>
        <taxon>Neopterygii</taxon>
        <taxon>Teleostei</taxon>
        <taxon>Ostariophysi</taxon>
        <taxon>Cypriniformes</taxon>
        <taxon>Cyprinidae</taxon>
        <taxon>Cyprininae</taxon>
        <taxon>Carassius</taxon>
    </lineage>
</organism>
<dbReference type="GeneID" id="113120457"/>
<evidence type="ECO:0000313" key="1">
    <source>
        <dbReference type="Proteomes" id="UP000515129"/>
    </source>
</evidence>
<dbReference type="KEGG" id="caua:113120457"/>
<dbReference type="PANTHER" id="PTHR34488">
    <property type="entry name" value="SI:CH211-245H14.1-RELATED"/>
    <property type="match status" value="1"/>
</dbReference>
<dbReference type="RefSeq" id="XP_026146063.1">
    <property type="nucleotide sequence ID" value="XM_026290278.1"/>
</dbReference>
<proteinExistence type="predicted"/>
<evidence type="ECO:0000313" key="2">
    <source>
        <dbReference type="RefSeq" id="XP_026146063.1"/>
    </source>
</evidence>
<name>A0A6P6RLU4_CARAU</name>
<reference evidence="2" key="1">
    <citation type="submission" date="2025-08" db="UniProtKB">
        <authorList>
            <consortium name="RefSeq"/>
        </authorList>
    </citation>
    <scope>IDENTIFICATION</scope>
    <source>
        <strain evidence="2">Wakin</strain>
        <tissue evidence="2">Muscle</tissue>
    </source>
</reference>
<accession>A0A6P6RLU4</accession>